<keyword evidence="3" id="KW-0963">Cytoplasm</keyword>
<accession>A0AAV9BW77</accession>
<keyword evidence="4" id="KW-0493">Microtubule</keyword>
<feature type="compositionally biased region" description="Polar residues" evidence="7">
    <location>
        <begin position="301"/>
        <end position="321"/>
    </location>
</feature>
<keyword evidence="6" id="KW-0175">Coiled coil</keyword>
<dbReference type="GO" id="GO:0005874">
    <property type="term" value="C:microtubule"/>
    <property type="evidence" value="ECO:0007669"/>
    <property type="project" value="UniProtKB-KW"/>
</dbReference>
<dbReference type="Proteomes" id="UP001179952">
    <property type="component" value="Unassembled WGS sequence"/>
</dbReference>
<feature type="compositionally biased region" description="Polar residues" evidence="7">
    <location>
        <begin position="261"/>
        <end position="283"/>
    </location>
</feature>
<organism evidence="9 10">
    <name type="scientific">Acorus gramineus</name>
    <name type="common">Dwarf sweet flag</name>
    <dbReference type="NCBI Taxonomy" id="55184"/>
    <lineage>
        <taxon>Eukaryota</taxon>
        <taxon>Viridiplantae</taxon>
        <taxon>Streptophyta</taxon>
        <taxon>Embryophyta</taxon>
        <taxon>Tracheophyta</taxon>
        <taxon>Spermatophyta</taxon>
        <taxon>Magnoliopsida</taxon>
        <taxon>Liliopsida</taxon>
        <taxon>Acoraceae</taxon>
        <taxon>Acorus</taxon>
    </lineage>
</organism>
<dbReference type="InterPro" id="IPR044216">
    <property type="entry name" value="WDL7"/>
</dbReference>
<dbReference type="InterPro" id="IPR027329">
    <property type="entry name" value="TPX2_C"/>
</dbReference>
<reference evidence="9" key="2">
    <citation type="submission" date="2023-06" db="EMBL/GenBank/DDBJ databases">
        <authorList>
            <person name="Ma L."/>
            <person name="Liu K.-W."/>
            <person name="Li Z."/>
            <person name="Hsiao Y.-Y."/>
            <person name="Qi Y."/>
            <person name="Fu T."/>
            <person name="Tang G."/>
            <person name="Zhang D."/>
            <person name="Sun W.-H."/>
            <person name="Liu D.-K."/>
            <person name="Li Y."/>
            <person name="Chen G.-Z."/>
            <person name="Liu X.-D."/>
            <person name="Liao X.-Y."/>
            <person name="Jiang Y.-T."/>
            <person name="Yu X."/>
            <person name="Hao Y."/>
            <person name="Huang J."/>
            <person name="Zhao X.-W."/>
            <person name="Ke S."/>
            <person name="Chen Y.-Y."/>
            <person name="Wu W.-L."/>
            <person name="Hsu J.-L."/>
            <person name="Lin Y.-F."/>
            <person name="Huang M.-D."/>
            <person name="Li C.-Y."/>
            <person name="Huang L."/>
            <person name="Wang Z.-W."/>
            <person name="Zhao X."/>
            <person name="Zhong W.-Y."/>
            <person name="Peng D.-H."/>
            <person name="Ahmad S."/>
            <person name="Lan S."/>
            <person name="Zhang J.-S."/>
            <person name="Tsai W.-C."/>
            <person name="Van De Peer Y."/>
            <person name="Liu Z.-J."/>
        </authorList>
    </citation>
    <scope>NUCLEOTIDE SEQUENCE</scope>
    <source>
        <strain evidence="9">SCP</strain>
        <tissue evidence="9">Leaves</tissue>
    </source>
</reference>
<feature type="coiled-coil region" evidence="6">
    <location>
        <begin position="427"/>
        <end position="454"/>
    </location>
</feature>
<keyword evidence="5" id="KW-0206">Cytoskeleton</keyword>
<sequence length="579" mass="64757">MDKVSDLVPQKKVGEKLWDVSQLLMMAGEIEDCMSLQVDCLPTGSISFGRFEGESLSWERRSSFSHNRYLEEVERYSTPGSVTQKKAYFEAHFKKKALMRQGSSLESPNGGECHDGENGMEDHMIRTEEYEHHGHEVMQHVQYDEIQVDSDDFEVDVMESERDEVTSPFQSGNMLVNGVSILDKNYQQMRINGALRVRCGCGTESTGETENVDDSCMVIEHKPIDDGVHIIIEHQPANETESVDLLPEIQDKDRLPRIDDSSLQSPMVNEDTGSTMKKLQKSSLKVKPSAEHKTTKEKSRTLVSAVQRSRNLPTERTSISSDKAFARTPRTVGRGSVEKIKMEKQSTLRASGTLTLIPKKSKSERDIRSSKGKVSQENRRDHEGKQDGVVPQTTSKKAESELRRSANRPQKTMSSAKPDDKRGGVFFMKLEEKLHAKEAELNQIQAKTQEESEAEIKQLRRSLNFKATPMPSFYQDTAVRVPDSKKAPARSSKPQPKPSTPGTRVPQARRDNSPAPPRRSDDKGDEANSKEVGKAVKGNINIDLKVKIQPFVMDGSILVILGMIVSDVLSERGEKSASA</sequence>
<gene>
    <name evidence="9" type="ORF">QJS04_geneDACA002930</name>
</gene>
<evidence type="ECO:0000256" key="1">
    <source>
        <dbReference type="ARBA" id="ARBA00004245"/>
    </source>
</evidence>
<comment type="subcellular location">
    <subcellularLocation>
        <location evidence="1">Cytoplasm</location>
        <location evidence="1">Cytoskeleton</location>
    </subcellularLocation>
</comment>
<evidence type="ECO:0000313" key="9">
    <source>
        <dbReference type="EMBL" id="KAK1280781.1"/>
    </source>
</evidence>
<feature type="compositionally biased region" description="Basic and acidic residues" evidence="7">
    <location>
        <begin position="336"/>
        <end position="346"/>
    </location>
</feature>
<name>A0AAV9BW77_ACOGR</name>
<dbReference type="AlphaFoldDB" id="A0AAV9BW77"/>
<comment type="similarity">
    <text evidence="2">Belongs to the TPX2 family.</text>
</comment>
<comment type="caution">
    <text evidence="9">The sequence shown here is derived from an EMBL/GenBank/DDBJ whole genome shotgun (WGS) entry which is preliminary data.</text>
</comment>
<feature type="compositionally biased region" description="Basic and acidic residues" evidence="7">
    <location>
        <begin position="508"/>
        <end position="534"/>
    </location>
</feature>
<feature type="region of interest" description="Disordered" evidence="7">
    <location>
        <begin position="466"/>
        <end position="536"/>
    </location>
</feature>
<feature type="compositionally biased region" description="Basic and acidic residues" evidence="7">
    <location>
        <begin position="288"/>
        <end position="300"/>
    </location>
</feature>
<proteinExistence type="inferred from homology"/>
<reference evidence="9" key="1">
    <citation type="journal article" date="2023" name="Nat. Commun.">
        <title>Diploid and tetraploid genomes of Acorus and the evolution of monocots.</title>
        <authorList>
            <person name="Ma L."/>
            <person name="Liu K.W."/>
            <person name="Li Z."/>
            <person name="Hsiao Y.Y."/>
            <person name="Qi Y."/>
            <person name="Fu T."/>
            <person name="Tang G.D."/>
            <person name="Zhang D."/>
            <person name="Sun W.H."/>
            <person name="Liu D.K."/>
            <person name="Li Y."/>
            <person name="Chen G.Z."/>
            <person name="Liu X.D."/>
            <person name="Liao X.Y."/>
            <person name="Jiang Y.T."/>
            <person name="Yu X."/>
            <person name="Hao Y."/>
            <person name="Huang J."/>
            <person name="Zhao X.W."/>
            <person name="Ke S."/>
            <person name="Chen Y.Y."/>
            <person name="Wu W.L."/>
            <person name="Hsu J.L."/>
            <person name="Lin Y.F."/>
            <person name="Huang M.D."/>
            <person name="Li C.Y."/>
            <person name="Huang L."/>
            <person name="Wang Z.W."/>
            <person name="Zhao X."/>
            <person name="Zhong W.Y."/>
            <person name="Peng D.H."/>
            <person name="Ahmad S."/>
            <person name="Lan S."/>
            <person name="Zhang J.S."/>
            <person name="Tsai W.C."/>
            <person name="Van de Peer Y."/>
            <person name="Liu Z.J."/>
        </authorList>
    </citation>
    <scope>NUCLEOTIDE SEQUENCE</scope>
    <source>
        <strain evidence="9">SCP</strain>
    </source>
</reference>
<evidence type="ECO:0000256" key="4">
    <source>
        <dbReference type="ARBA" id="ARBA00022701"/>
    </source>
</evidence>
<evidence type="ECO:0000313" key="10">
    <source>
        <dbReference type="Proteomes" id="UP001179952"/>
    </source>
</evidence>
<dbReference type="PANTHER" id="PTHR47067:SF6">
    <property type="entry name" value="PROTEIN WVD2-LIKE 7"/>
    <property type="match status" value="1"/>
</dbReference>
<feature type="compositionally biased region" description="Basic and acidic residues" evidence="7">
    <location>
        <begin position="361"/>
        <end position="386"/>
    </location>
</feature>
<feature type="domain" description="TPX2 C-terminal" evidence="8">
    <location>
        <begin position="426"/>
        <end position="477"/>
    </location>
</feature>
<evidence type="ECO:0000256" key="2">
    <source>
        <dbReference type="ARBA" id="ARBA00005885"/>
    </source>
</evidence>
<dbReference type="PANTHER" id="PTHR47067">
    <property type="entry name" value="TPX2 (TARGETING PROTEIN FOR XKLP2) PROTEIN FAMILY-RELATED"/>
    <property type="match status" value="1"/>
</dbReference>
<evidence type="ECO:0000256" key="3">
    <source>
        <dbReference type="ARBA" id="ARBA00022490"/>
    </source>
</evidence>
<protein>
    <recommendedName>
        <fullName evidence="8">TPX2 C-terminal domain-containing protein</fullName>
    </recommendedName>
</protein>
<evidence type="ECO:0000256" key="6">
    <source>
        <dbReference type="SAM" id="Coils"/>
    </source>
</evidence>
<feature type="region of interest" description="Disordered" evidence="7">
    <location>
        <begin position="254"/>
        <end position="426"/>
    </location>
</feature>
<evidence type="ECO:0000256" key="5">
    <source>
        <dbReference type="ARBA" id="ARBA00023212"/>
    </source>
</evidence>
<dbReference type="Pfam" id="PF06886">
    <property type="entry name" value="TPX2"/>
    <property type="match status" value="1"/>
</dbReference>
<feature type="compositionally biased region" description="Basic and acidic residues" evidence="7">
    <location>
        <begin position="417"/>
        <end position="426"/>
    </location>
</feature>
<dbReference type="EMBL" id="JAUJYN010000001">
    <property type="protein sequence ID" value="KAK1280781.1"/>
    <property type="molecule type" value="Genomic_DNA"/>
</dbReference>
<keyword evidence="10" id="KW-1185">Reference proteome</keyword>
<evidence type="ECO:0000256" key="7">
    <source>
        <dbReference type="SAM" id="MobiDB-lite"/>
    </source>
</evidence>
<evidence type="ECO:0000259" key="8">
    <source>
        <dbReference type="Pfam" id="PF06886"/>
    </source>
</evidence>